<proteinExistence type="predicted"/>
<evidence type="ECO:0000313" key="2">
    <source>
        <dbReference type="Proteomes" id="UP001501759"/>
    </source>
</evidence>
<sequence>MPLADLKVLRRIRAAAQGRDFTSQERETLARIKPSRTYPRPKPSLRPYEGSIALLPLAQFYTRDIPDLRTPAGTDLLQVLWCPFDHPPKSYMPKTVLFWRSEAEVTNVLTAPPEPPAVQYQGYLPEPCLLLPEQITEYPHPSVLSPDILSLLDDWGRWEAAGDVVDSRYASYPAEFYRINLCVAPGWKVGGWASWGLTDPIPQSCPTCDTEMNPLLTIPSAEWGSSDRGWIPCELREPAIPTRGGEPRLDQPAAIQIGRGYKQQLYVCPASPEHPHTELMQ</sequence>
<comment type="caution">
    <text evidence="1">The sequence shown here is derived from an EMBL/GenBank/DDBJ whole genome shotgun (WGS) entry which is preliminary data.</text>
</comment>
<name>A0ABP9J8L3_9ACTN</name>
<keyword evidence="2" id="KW-1185">Reference proteome</keyword>
<organism evidence="1 2">
    <name type="scientific">Streptomyces siamensis</name>
    <dbReference type="NCBI Taxonomy" id="1274986"/>
    <lineage>
        <taxon>Bacteria</taxon>
        <taxon>Bacillati</taxon>
        <taxon>Actinomycetota</taxon>
        <taxon>Actinomycetes</taxon>
        <taxon>Kitasatosporales</taxon>
        <taxon>Streptomycetaceae</taxon>
        <taxon>Streptomyces</taxon>
    </lineage>
</organism>
<dbReference type="Proteomes" id="UP001501759">
    <property type="component" value="Unassembled WGS sequence"/>
</dbReference>
<dbReference type="EMBL" id="BAABKB010000023">
    <property type="protein sequence ID" value="GAA5023974.1"/>
    <property type="molecule type" value="Genomic_DNA"/>
</dbReference>
<reference evidence="2" key="1">
    <citation type="journal article" date="2019" name="Int. J. Syst. Evol. Microbiol.">
        <title>The Global Catalogue of Microorganisms (GCM) 10K type strain sequencing project: providing services to taxonomists for standard genome sequencing and annotation.</title>
        <authorList>
            <consortium name="The Broad Institute Genomics Platform"/>
            <consortium name="The Broad Institute Genome Sequencing Center for Infectious Disease"/>
            <person name="Wu L."/>
            <person name="Ma J."/>
        </authorList>
    </citation>
    <scope>NUCLEOTIDE SEQUENCE [LARGE SCALE GENOMIC DNA]</scope>
    <source>
        <strain evidence="2">JCM 18409</strain>
    </source>
</reference>
<gene>
    <name evidence="1" type="ORF">GCM10023335_57130</name>
</gene>
<accession>A0ABP9J8L3</accession>
<evidence type="ECO:0000313" key="1">
    <source>
        <dbReference type="EMBL" id="GAA5023974.1"/>
    </source>
</evidence>
<protein>
    <submittedName>
        <fullName evidence="1">Uncharacterized protein</fullName>
    </submittedName>
</protein>